<feature type="domain" description="WWE" evidence="17">
    <location>
        <begin position="1"/>
        <end position="67"/>
    </location>
</feature>
<feature type="region of interest" description="Disordered" evidence="16">
    <location>
        <begin position="55"/>
        <end position="174"/>
    </location>
</feature>
<evidence type="ECO:0000256" key="1">
    <source>
        <dbReference type="ARBA" id="ARBA00001946"/>
    </source>
</evidence>
<dbReference type="GO" id="GO:0006303">
    <property type="term" value="P:double-strand break repair via nonhomologous end joining"/>
    <property type="evidence" value="ECO:0007669"/>
    <property type="project" value="TreeGrafter"/>
</dbReference>
<evidence type="ECO:0000259" key="17">
    <source>
        <dbReference type="PROSITE" id="PS50918"/>
    </source>
</evidence>
<dbReference type="Gene3D" id="3.30.460.10">
    <property type="entry name" value="Beta Polymerase, domain 2"/>
    <property type="match status" value="1"/>
</dbReference>
<proteinExistence type="inferred from homology"/>
<dbReference type="SMART" id="SM00678">
    <property type="entry name" value="WWE"/>
    <property type="match status" value="1"/>
</dbReference>
<dbReference type="SUPFAM" id="SSF81301">
    <property type="entry name" value="Nucleotidyltransferase"/>
    <property type="match status" value="1"/>
</dbReference>
<feature type="region of interest" description="Disordered" evidence="16">
    <location>
        <begin position="457"/>
        <end position="494"/>
    </location>
</feature>
<dbReference type="PANTHER" id="PTHR11276:SF42">
    <property type="entry name" value="DNA POLYMERASE BETA"/>
    <property type="match status" value="1"/>
</dbReference>
<dbReference type="EC" id="2.7.7.7" evidence="15"/>
<dbReference type="PROSITE" id="PS50918">
    <property type="entry name" value="WWE"/>
    <property type="match status" value="1"/>
</dbReference>
<comment type="catalytic activity">
    <reaction evidence="13 15">
        <text>DNA(n) + a 2'-deoxyribonucleoside 5'-triphosphate = DNA(n+1) + diphosphate</text>
        <dbReference type="Rhea" id="RHEA:22508"/>
        <dbReference type="Rhea" id="RHEA-COMP:17339"/>
        <dbReference type="Rhea" id="RHEA-COMP:17340"/>
        <dbReference type="ChEBI" id="CHEBI:33019"/>
        <dbReference type="ChEBI" id="CHEBI:61560"/>
        <dbReference type="ChEBI" id="CHEBI:173112"/>
        <dbReference type="EC" id="2.7.7.7"/>
    </reaction>
</comment>
<dbReference type="GO" id="GO:0008270">
    <property type="term" value="F:zinc ion binding"/>
    <property type="evidence" value="ECO:0007669"/>
    <property type="project" value="InterPro"/>
</dbReference>
<dbReference type="InterPro" id="IPR010996">
    <property type="entry name" value="HHH_MUS81"/>
</dbReference>
<dbReference type="FunFam" id="3.30.210.10:FF:000002">
    <property type="entry name" value="DNA polymerase"/>
    <property type="match status" value="1"/>
</dbReference>
<dbReference type="SUPFAM" id="SSF81585">
    <property type="entry name" value="PsbU/PolX domain-like"/>
    <property type="match status" value="1"/>
</dbReference>
<keyword evidence="9 15" id="KW-0239">DNA-directed DNA polymerase</keyword>
<evidence type="ECO:0000256" key="2">
    <source>
        <dbReference type="ARBA" id="ARBA00004123"/>
    </source>
</evidence>
<dbReference type="Pfam" id="PF14792">
    <property type="entry name" value="DNA_pol_B_palm"/>
    <property type="match status" value="1"/>
</dbReference>
<dbReference type="Proteomes" id="UP001515480">
    <property type="component" value="Unassembled WGS sequence"/>
</dbReference>
<dbReference type="Pfam" id="PF10391">
    <property type="entry name" value="DNA_pol_lambd_f"/>
    <property type="match status" value="1"/>
</dbReference>
<dbReference type="InterPro" id="IPR028207">
    <property type="entry name" value="DNA_pol_B_palm_palm"/>
</dbReference>
<keyword evidence="5 15" id="KW-0548">Nucleotidyltransferase</keyword>
<keyword evidence="11 15" id="KW-0234">DNA repair</keyword>
<dbReference type="Gene3D" id="1.10.150.110">
    <property type="entry name" value="DNA polymerase beta, N-terminal domain-like"/>
    <property type="match status" value="1"/>
</dbReference>
<evidence type="ECO:0000256" key="15">
    <source>
        <dbReference type="RuleBase" id="RU366014"/>
    </source>
</evidence>
<keyword evidence="10" id="KW-0238">DNA-binding</keyword>
<keyword evidence="12 15" id="KW-0539">Nucleus</keyword>
<evidence type="ECO:0000256" key="11">
    <source>
        <dbReference type="ARBA" id="ARBA00023204"/>
    </source>
</evidence>
<dbReference type="SUPFAM" id="SSF117839">
    <property type="entry name" value="WWE domain"/>
    <property type="match status" value="1"/>
</dbReference>
<name>A0AB34JI53_PRYPA</name>
<keyword evidence="3" id="KW-0963">Cytoplasm</keyword>
<dbReference type="Gene3D" id="3.30.210.10">
    <property type="entry name" value="DNA polymerase, thumb domain"/>
    <property type="match status" value="1"/>
</dbReference>
<dbReference type="InterPro" id="IPR002054">
    <property type="entry name" value="DNA-dir_DNA_pol_X"/>
</dbReference>
<evidence type="ECO:0000256" key="16">
    <source>
        <dbReference type="SAM" id="MobiDB-lite"/>
    </source>
</evidence>
<accession>A0AB34JI53</accession>
<protein>
    <recommendedName>
        <fullName evidence="15">DNA polymerase</fullName>
        <ecNumber evidence="15">2.7.7.7</ecNumber>
    </recommendedName>
</protein>
<comment type="subcellular location">
    <subcellularLocation>
        <location evidence="2 15">Nucleus</location>
    </subcellularLocation>
</comment>
<dbReference type="Gene3D" id="1.10.150.20">
    <property type="entry name" value="5' to 3' exonuclease, C-terminal subdomain"/>
    <property type="match status" value="1"/>
</dbReference>
<keyword evidence="8" id="KW-0460">Magnesium</keyword>
<dbReference type="GO" id="GO:0003677">
    <property type="term" value="F:DNA binding"/>
    <property type="evidence" value="ECO:0007669"/>
    <property type="project" value="UniProtKB-UniRule"/>
</dbReference>
<evidence type="ECO:0000256" key="5">
    <source>
        <dbReference type="ARBA" id="ARBA00022695"/>
    </source>
</evidence>
<dbReference type="SUPFAM" id="SSF47802">
    <property type="entry name" value="DNA polymerase beta, N-terminal domain-like"/>
    <property type="match status" value="1"/>
</dbReference>
<sequence>MSAQWLCKLSGAFKPYDRSVSDSIEAAYQRGEAEVKVQLNGSWYVIHFGEMKQKQWGNPSRTRPVQRQLSAPPAASPLPSPTPPAAPPLPSPTPPAAAPLPSPTPPAAAPLPSPTPPAAAPLPSPAPPAAAPLPSPAPPAAAPLPSPTPPAAPPLPSPTPPAASPPPPPAGNNAKIHAMLVEFAEWEKARGDTARAGSYYKAARSVEQHSAEIRSGKEAKQLSGLGLKMAAKVDELLSTGEVASLKRRREEPRNEAMKALQRVWGIGPSRAKQLYEEHGIATLSMLSASPSVMREEERAALRYVHDFEAPIPRDEVGELFALLERAANAHCPPLLATLCGSHRRGAPSSDAIHVVLTQAEGNAEGNAEGTISAAPPLAALAAALERQGFLSALLSLDQSVCVAACRRRTAAPTMPPAAAPQPLVADWKAIAARAKLLKQGSSKANLFDSWREEKARRQASSGASSMADPVEARGEVATSSCGGSSSSAAEPKGPAGFGDGLLGVGEDLSAGAGAGAGLVEEERHRRIELRLVPYDSYHYATLFFTGSEAFHRSMRAAASERGYTLTEYSLSRADDSKQVDLPEKVTCEEDIFRLIGMKYVPPTERNL</sequence>
<comment type="function">
    <text evidence="15">DNA polymerase that functions in several pathways of DNA repair. Involved in base excision repair (BER) responsible for repair of lesions that give rise to abasic (AP) sites in DNA. Also contributes to DNA double-strand break repair by non-homologous end joining and homologous recombination. Has both template-dependent and template-independent (terminal transferase) DNA polymerase activities. Has also a 5'-deoxyribose-5-phosphate lyase (dRP lyase) activity.</text>
</comment>
<dbReference type="PANTHER" id="PTHR11276">
    <property type="entry name" value="DNA POLYMERASE TYPE-X FAMILY MEMBER"/>
    <property type="match status" value="1"/>
</dbReference>
<dbReference type="InterPro" id="IPR037197">
    <property type="entry name" value="WWE_dom_sf"/>
</dbReference>
<dbReference type="InterPro" id="IPR022312">
    <property type="entry name" value="DNA_pol_X"/>
</dbReference>
<dbReference type="PRINTS" id="PR00870">
    <property type="entry name" value="DNAPOLXBETA"/>
</dbReference>
<evidence type="ECO:0000256" key="8">
    <source>
        <dbReference type="ARBA" id="ARBA00022842"/>
    </source>
</evidence>
<keyword evidence="7 15" id="KW-0227">DNA damage</keyword>
<comment type="caution">
    <text evidence="18">The sequence shown here is derived from an EMBL/GenBank/DDBJ whole genome shotgun (WGS) entry which is preliminary data.</text>
</comment>
<dbReference type="Pfam" id="PF14791">
    <property type="entry name" value="DNA_pol_B_thumb"/>
    <property type="match status" value="1"/>
</dbReference>
<keyword evidence="4 15" id="KW-0808">Transferase</keyword>
<evidence type="ECO:0000313" key="19">
    <source>
        <dbReference type="Proteomes" id="UP001515480"/>
    </source>
</evidence>
<organism evidence="18 19">
    <name type="scientific">Prymnesium parvum</name>
    <name type="common">Toxic golden alga</name>
    <dbReference type="NCBI Taxonomy" id="97485"/>
    <lineage>
        <taxon>Eukaryota</taxon>
        <taxon>Haptista</taxon>
        <taxon>Haptophyta</taxon>
        <taxon>Prymnesiophyceae</taxon>
        <taxon>Prymnesiales</taxon>
        <taxon>Prymnesiaceae</taxon>
        <taxon>Prymnesium</taxon>
    </lineage>
</organism>
<dbReference type="EMBL" id="JBGBPQ010000007">
    <property type="protein sequence ID" value="KAL1521238.1"/>
    <property type="molecule type" value="Genomic_DNA"/>
</dbReference>
<dbReference type="InterPro" id="IPR027421">
    <property type="entry name" value="DNA_pol_lamdba_lyase_dom_sf"/>
</dbReference>
<dbReference type="InterPro" id="IPR018123">
    <property type="entry name" value="WWE-dom_subgr"/>
</dbReference>
<evidence type="ECO:0000256" key="6">
    <source>
        <dbReference type="ARBA" id="ARBA00022723"/>
    </source>
</evidence>
<dbReference type="InterPro" id="IPR029398">
    <property type="entry name" value="PolB_thumb"/>
</dbReference>
<dbReference type="GO" id="GO:0006284">
    <property type="term" value="P:base-excision repair"/>
    <property type="evidence" value="ECO:0007669"/>
    <property type="project" value="TreeGrafter"/>
</dbReference>
<evidence type="ECO:0000256" key="4">
    <source>
        <dbReference type="ARBA" id="ARBA00022679"/>
    </source>
</evidence>
<dbReference type="Gene3D" id="3.30.720.50">
    <property type="match status" value="1"/>
</dbReference>
<evidence type="ECO:0000256" key="3">
    <source>
        <dbReference type="ARBA" id="ARBA00022490"/>
    </source>
</evidence>
<gene>
    <name evidence="18" type="ORF">AB1Y20_020910</name>
</gene>
<dbReference type="Pfam" id="PF02825">
    <property type="entry name" value="WWE"/>
    <property type="match status" value="1"/>
</dbReference>
<dbReference type="InterPro" id="IPR002008">
    <property type="entry name" value="DNA_pol_X_beta-like"/>
</dbReference>
<evidence type="ECO:0000313" key="18">
    <source>
        <dbReference type="EMBL" id="KAL1521238.1"/>
    </source>
</evidence>
<feature type="compositionally biased region" description="Pro residues" evidence="16">
    <location>
        <begin position="74"/>
        <end position="170"/>
    </location>
</feature>
<dbReference type="GO" id="GO:0003887">
    <property type="term" value="F:DNA-directed DNA polymerase activity"/>
    <property type="evidence" value="ECO:0007669"/>
    <property type="project" value="UniProtKB-UniRule"/>
</dbReference>
<evidence type="ECO:0000256" key="10">
    <source>
        <dbReference type="ARBA" id="ARBA00023125"/>
    </source>
</evidence>
<dbReference type="AlphaFoldDB" id="A0AB34JI53"/>
<dbReference type="InterPro" id="IPR037160">
    <property type="entry name" value="DNA_Pol_thumb_sf"/>
</dbReference>
<keyword evidence="19" id="KW-1185">Reference proteome</keyword>
<dbReference type="SMART" id="SM00483">
    <property type="entry name" value="POLXc"/>
    <property type="match status" value="1"/>
</dbReference>
<comment type="cofactor">
    <cofactor evidence="1">
        <name>Mg(2+)</name>
        <dbReference type="ChEBI" id="CHEBI:18420"/>
    </cofactor>
</comment>
<evidence type="ECO:0000256" key="9">
    <source>
        <dbReference type="ARBA" id="ARBA00022932"/>
    </source>
</evidence>
<dbReference type="InterPro" id="IPR004170">
    <property type="entry name" value="WWE_dom"/>
</dbReference>
<dbReference type="GO" id="GO:0005634">
    <property type="term" value="C:nucleus"/>
    <property type="evidence" value="ECO:0007669"/>
    <property type="project" value="UniProtKB-SubCell"/>
</dbReference>
<feature type="active site" description="Nucleophile; Schiff-base intermediate with DNA; for 5'-dRP lyase activity" evidence="14">
    <location>
        <position position="232"/>
    </location>
</feature>
<evidence type="ECO:0000256" key="12">
    <source>
        <dbReference type="ARBA" id="ARBA00023242"/>
    </source>
</evidence>
<comment type="similarity">
    <text evidence="15">Belongs to the DNA polymerase type-X family.</text>
</comment>
<evidence type="ECO:0000256" key="13">
    <source>
        <dbReference type="ARBA" id="ARBA00049244"/>
    </source>
</evidence>
<feature type="compositionally biased region" description="Polar residues" evidence="16">
    <location>
        <begin position="55"/>
        <end position="68"/>
    </location>
</feature>
<dbReference type="InterPro" id="IPR043519">
    <property type="entry name" value="NT_sf"/>
</dbReference>
<evidence type="ECO:0000256" key="7">
    <source>
        <dbReference type="ARBA" id="ARBA00022763"/>
    </source>
</evidence>
<dbReference type="InterPro" id="IPR018944">
    <property type="entry name" value="DNA_pol_lambd_fingers_domain"/>
</dbReference>
<evidence type="ECO:0000256" key="14">
    <source>
        <dbReference type="PIRSR" id="PIRSR622312-50"/>
    </source>
</evidence>
<dbReference type="Pfam" id="PF14716">
    <property type="entry name" value="HHH_8"/>
    <property type="match status" value="1"/>
</dbReference>
<keyword evidence="6" id="KW-0479">Metal-binding</keyword>
<reference evidence="18 19" key="1">
    <citation type="journal article" date="2024" name="Science">
        <title>Giant polyketide synthase enzymes in the biosynthesis of giant marine polyether toxins.</title>
        <authorList>
            <person name="Fallon T.R."/>
            <person name="Shende V.V."/>
            <person name="Wierzbicki I.H."/>
            <person name="Pendleton A.L."/>
            <person name="Watervoot N.F."/>
            <person name="Auber R.P."/>
            <person name="Gonzalez D.J."/>
            <person name="Wisecaver J.H."/>
            <person name="Moore B.S."/>
        </authorList>
    </citation>
    <scope>NUCLEOTIDE SEQUENCE [LARGE SCALE GENOMIC DNA]</scope>
    <source>
        <strain evidence="18 19">12B1</strain>
    </source>
</reference>